<dbReference type="EMBL" id="QBKT01000004">
    <property type="protein sequence ID" value="PTX61412.1"/>
    <property type="molecule type" value="Genomic_DNA"/>
</dbReference>
<comment type="caution">
    <text evidence="1">The sequence shown here is derived from an EMBL/GenBank/DDBJ whole genome shotgun (WGS) entry which is preliminary data.</text>
</comment>
<dbReference type="Proteomes" id="UP000244090">
    <property type="component" value="Unassembled WGS sequence"/>
</dbReference>
<accession>A0A2T6BZB1</accession>
<protein>
    <submittedName>
        <fullName evidence="1">Uncharacterized protein</fullName>
    </submittedName>
</protein>
<sequence length="67" mass="7199">MKKKNLNAKLALKKNLVSNLQAETVKGAGTNICSGTQDTCINCQGPTKEYPCPTPTRGDWTCGCPEQ</sequence>
<proteinExistence type="predicted"/>
<organism evidence="1 2">
    <name type="scientific">Kordia periserrulae</name>
    <dbReference type="NCBI Taxonomy" id="701523"/>
    <lineage>
        <taxon>Bacteria</taxon>
        <taxon>Pseudomonadati</taxon>
        <taxon>Bacteroidota</taxon>
        <taxon>Flavobacteriia</taxon>
        <taxon>Flavobacteriales</taxon>
        <taxon>Flavobacteriaceae</taxon>
        <taxon>Kordia</taxon>
    </lineage>
</organism>
<dbReference type="RefSeq" id="WP_108114657.1">
    <property type="nucleotide sequence ID" value="NZ_QBKT01000004.1"/>
</dbReference>
<evidence type="ECO:0000313" key="2">
    <source>
        <dbReference type="Proteomes" id="UP000244090"/>
    </source>
</evidence>
<dbReference type="OrthoDB" id="1451928at2"/>
<dbReference type="AlphaFoldDB" id="A0A2T6BZB1"/>
<name>A0A2T6BZB1_9FLAO</name>
<evidence type="ECO:0000313" key="1">
    <source>
        <dbReference type="EMBL" id="PTX61412.1"/>
    </source>
</evidence>
<keyword evidence="2" id="KW-1185">Reference proteome</keyword>
<reference evidence="1 2" key="1">
    <citation type="submission" date="2018-04" db="EMBL/GenBank/DDBJ databases">
        <title>Genomic Encyclopedia of Archaeal and Bacterial Type Strains, Phase II (KMG-II): from individual species to whole genera.</title>
        <authorList>
            <person name="Goeker M."/>
        </authorList>
    </citation>
    <scope>NUCLEOTIDE SEQUENCE [LARGE SCALE GENOMIC DNA]</scope>
    <source>
        <strain evidence="1 2">DSM 25731</strain>
    </source>
</reference>
<gene>
    <name evidence="1" type="ORF">C8N46_10455</name>
</gene>